<sequence>MNDKFERELEQLFNEKQEMPDVVRESVNRSYDMIRANTKKNKRNKVWKQVAVAACSVIVAGGLFTNEQVRASIIELFRFNDKGIERAVEEGFTERSNSMTVDQGVTVALNQYFADEHKMGFRFSIAFNDTSILQKPVRQISFDYRLKNGDGEYILENIPDTKPLKGTPGKYYISRGDDQLVSLDEKSGNVQYEEIYESEAGNIPILQGAMLEIESVNIFYEDGEMKTIDGTWNLPVENSVKQEKGEQIEYEAIKTSPHLKLSSAKASPTSFNIVFSVDEIVEDENEFIDMKVIDNKGNEYKSSDGYSTDVKGGKTIIYANFPITSYEKLGSITLKTKNFGEIKLKRK</sequence>
<evidence type="ECO:0000259" key="1">
    <source>
        <dbReference type="Pfam" id="PF13786"/>
    </source>
</evidence>
<dbReference type="RefSeq" id="WP_034639807.1">
    <property type="nucleotide sequence ID" value="NZ_CBCSJC010000009.1"/>
</dbReference>
<dbReference type="InterPro" id="IPR025436">
    <property type="entry name" value="DUF4179"/>
</dbReference>
<accession>A0A073JVF6</accession>
<proteinExistence type="predicted"/>
<dbReference type="Pfam" id="PF13786">
    <property type="entry name" value="DUF4179"/>
    <property type="match status" value="1"/>
</dbReference>
<keyword evidence="3" id="KW-1185">Reference proteome</keyword>
<dbReference type="AlphaFoldDB" id="A0A073JVF6"/>
<dbReference type="eggNOG" id="ENOG5030BUN">
    <property type="taxonomic scope" value="Bacteria"/>
</dbReference>
<reference evidence="2 3" key="1">
    <citation type="submission" date="2014-06" db="EMBL/GenBank/DDBJ databases">
        <title>Draft genome sequence of Bacillus manliponensis JCM 15802 (MCCC 1A00708).</title>
        <authorList>
            <person name="Lai Q."/>
            <person name="Liu Y."/>
            <person name="Shao Z."/>
        </authorList>
    </citation>
    <scope>NUCLEOTIDE SEQUENCE [LARGE SCALE GENOMIC DNA]</scope>
    <source>
        <strain evidence="2 3">JCM 15802</strain>
    </source>
</reference>
<dbReference type="EMBL" id="JOTN01000010">
    <property type="protein sequence ID" value="KEK18984.1"/>
    <property type="molecule type" value="Genomic_DNA"/>
</dbReference>
<dbReference type="Gene3D" id="2.60.40.1630">
    <property type="entry name" value="bacillus anthracis domain"/>
    <property type="match status" value="1"/>
</dbReference>
<dbReference type="OrthoDB" id="2728072at2"/>
<comment type="caution">
    <text evidence="2">The sequence shown here is derived from an EMBL/GenBank/DDBJ whole genome shotgun (WGS) entry which is preliminary data.</text>
</comment>
<dbReference type="STRING" id="574376.BAMA_02615"/>
<gene>
    <name evidence="2" type="ORF">BAMA_02615</name>
</gene>
<protein>
    <recommendedName>
        <fullName evidence="1">DUF4179 domain-containing protein</fullName>
    </recommendedName>
</protein>
<evidence type="ECO:0000313" key="2">
    <source>
        <dbReference type="EMBL" id="KEK18984.1"/>
    </source>
</evidence>
<evidence type="ECO:0000313" key="3">
    <source>
        <dbReference type="Proteomes" id="UP000027822"/>
    </source>
</evidence>
<dbReference type="Proteomes" id="UP000027822">
    <property type="component" value="Unassembled WGS sequence"/>
</dbReference>
<name>A0A073JVF6_9BACI</name>
<organism evidence="2 3">
    <name type="scientific">Bacillus manliponensis</name>
    <dbReference type="NCBI Taxonomy" id="574376"/>
    <lineage>
        <taxon>Bacteria</taxon>
        <taxon>Bacillati</taxon>
        <taxon>Bacillota</taxon>
        <taxon>Bacilli</taxon>
        <taxon>Bacillales</taxon>
        <taxon>Bacillaceae</taxon>
        <taxon>Bacillus</taxon>
        <taxon>Bacillus cereus group</taxon>
    </lineage>
</organism>
<feature type="domain" description="DUF4179" evidence="1">
    <location>
        <begin position="42"/>
        <end position="125"/>
    </location>
</feature>